<dbReference type="GO" id="GO:0003677">
    <property type="term" value="F:DNA binding"/>
    <property type="evidence" value="ECO:0007669"/>
    <property type="project" value="UniProtKB-KW"/>
</dbReference>
<dbReference type="InterPro" id="IPR010985">
    <property type="entry name" value="Ribbon_hlx_hlx"/>
</dbReference>
<evidence type="ECO:0000313" key="3">
    <source>
        <dbReference type="EMBL" id="NMN00780.1"/>
    </source>
</evidence>
<dbReference type="RefSeq" id="WP_169275870.1">
    <property type="nucleotide sequence ID" value="NZ_JAAIIH010000010.1"/>
</dbReference>
<evidence type="ECO:0000256" key="1">
    <source>
        <dbReference type="SAM" id="MobiDB-lite"/>
    </source>
</evidence>
<feature type="domain" description="Antitoxin FitA-like ribbon-helix-helix" evidence="2">
    <location>
        <begin position="3"/>
        <end position="39"/>
    </location>
</feature>
<dbReference type="InterPro" id="IPR053853">
    <property type="entry name" value="FitA-like_RHH"/>
</dbReference>
<dbReference type="GO" id="GO:0006355">
    <property type="term" value="P:regulation of DNA-templated transcription"/>
    <property type="evidence" value="ECO:0007669"/>
    <property type="project" value="InterPro"/>
</dbReference>
<evidence type="ECO:0000313" key="4">
    <source>
        <dbReference type="Proteomes" id="UP000588277"/>
    </source>
</evidence>
<dbReference type="Pfam" id="PF22513">
    <property type="entry name" value="FitA-like_RHH"/>
    <property type="match status" value="1"/>
</dbReference>
<dbReference type="SUPFAM" id="SSF47598">
    <property type="entry name" value="Ribbon-helix-helix"/>
    <property type="match status" value="1"/>
</dbReference>
<dbReference type="AlphaFoldDB" id="A0A7Y0F2D5"/>
<dbReference type="Gene3D" id="1.10.1220.10">
    <property type="entry name" value="Met repressor-like"/>
    <property type="match status" value="1"/>
</dbReference>
<gene>
    <name evidence="3" type="ORF">G1C96_1359</name>
</gene>
<dbReference type="Proteomes" id="UP000588277">
    <property type="component" value="Unassembled WGS sequence"/>
</dbReference>
<name>A0A7Y0F2D5_9BIFI</name>
<feature type="region of interest" description="Disordered" evidence="1">
    <location>
        <begin position="69"/>
        <end position="92"/>
    </location>
</feature>
<accession>A0A7Y0F2D5</accession>
<protein>
    <submittedName>
        <fullName evidence="3">DNA-binding protein</fullName>
    </submittedName>
</protein>
<proteinExistence type="predicted"/>
<sequence length="92" mass="10597">MGTLTIRKVPDEQIQQLKEAAAQHNRSMEAEVRSVLEEHLAGYVAHGIAENTNFYDRMRAFMEQEGIEGFTEEEFPLPERSVEDSRPPVMFE</sequence>
<keyword evidence="3" id="KW-0238">DNA-binding</keyword>
<comment type="caution">
    <text evidence="3">The sequence shown here is derived from an EMBL/GenBank/DDBJ whole genome shotgun (WGS) entry which is preliminary data.</text>
</comment>
<evidence type="ECO:0000259" key="2">
    <source>
        <dbReference type="Pfam" id="PF22513"/>
    </source>
</evidence>
<keyword evidence="4" id="KW-1185">Reference proteome</keyword>
<dbReference type="InterPro" id="IPR013321">
    <property type="entry name" value="Arc_rbn_hlx_hlx"/>
</dbReference>
<dbReference type="EMBL" id="JAAIIH010000010">
    <property type="protein sequence ID" value="NMN00780.1"/>
    <property type="molecule type" value="Genomic_DNA"/>
</dbReference>
<organism evidence="3 4">
    <name type="scientific">Bifidobacterium moraviense</name>
    <dbReference type="NCBI Taxonomy" id="2675323"/>
    <lineage>
        <taxon>Bacteria</taxon>
        <taxon>Bacillati</taxon>
        <taxon>Actinomycetota</taxon>
        <taxon>Actinomycetes</taxon>
        <taxon>Bifidobacteriales</taxon>
        <taxon>Bifidobacteriaceae</taxon>
        <taxon>Bifidobacterium</taxon>
    </lineage>
</organism>
<reference evidence="3 4" key="1">
    <citation type="submission" date="2020-02" db="EMBL/GenBank/DDBJ databases">
        <title>Characterization of phylogenetic diversity of novel bifidobacterial species isolated in Czech ZOOs.</title>
        <authorList>
            <person name="Lugli G.A."/>
            <person name="Vera N.B."/>
            <person name="Ventura M."/>
        </authorList>
    </citation>
    <scope>NUCLEOTIDE SEQUENCE [LARGE SCALE GENOMIC DNA]</scope>
    <source>
        <strain evidence="3 4">DSM 109958</strain>
    </source>
</reference>